<evidence type="ECO:0000313" key="1">
    <source>
        <dbReference type="EMBL" id="CAF4407574.1"/>
    </source>
</evidence>
<evidence type="ECO:0000313" key="2">
    <source>
        <dbReference type="Proteomes" id="UP000663868"/>
    </source>
</evidence>
<feature type="non-terminal residue" evidence="1">
    <location>
        <position position="1"/>
    </location>
</feature>
<sequence>SNMKKLIDLTLQYAYRPFSQDSDKNTIDPRTYYWLRDFIRDNPQAIIVTTWAQNLTEVKKIAHRGIRMPFNLNNVDVTVSANVLYGITSAITYDLLDFKNYFTQDMEVNITLSYVITV</sequence>
<comment type="caution">
    <text evidence="1">The sequence shown here is derived from an EMBL/GenBank/DDBJ whole genome shotgun (WGS) entry which is preliminary data.</text>
</comment>
<dbReference type="AlphaFoldDB" id="A0A820PJT5"/>
<proteinExistence type="predicted"/>
<dbReference type="Proteomes" id="UP000663868">
    <property type="component" value="Unassembled WGS sequence"/>
</dbReference>
<protein>
    <submittedName>
        <fullName evidence="1">Uncharacterized protein</fullName>
    </submittedName>
</protein>
<name>A0A820PJT5_9BILA</name>
<accession>A0A820PJT5</accession>
<organism evidence="1 2">
    <name type="scientific">Adineta steineri</name>
    <dbReference type="NCBI Taxonomy" id="433720"/>
    <lineage>
        <taxon>Eukaryota</taxon>
        <taxon>Metazoa</taxon>
        <taxon>Spiralia</taxon>
        <taxon>Gnathifera</taxon>
        <taxon>Rotifera</taxon>
        <taxon>Eurotatoria</taxon>
        <taxon>Bdelloidea</taxon>
        <taxon>Adinetida</taxon>
        <taxon>Adinetidae</taxon>
        <taxon>Adineta</taxon>
    </lineage>
</organism>
<dbReference type="EMBL" id="CAJOBB010025316">
    <property type="protein sequence ID" value="CAF4407574.1"/>
    <property type="molecule type" value="Genomic_DNA"/>
</dbReference>
<gene>
    <name evidence="1" type="ORF">KXQ929_LOCUS51389</name>
</gene>
<reference evidence="1" key="1">
    <citation type="submission" date="2021-02" db="EMBL/GenBank/DDBJ databases">
        <authorList>
            <person name="Nowell W R."/>
        </authorList>
    </citation>
    <scope>NUCLEOTIDE SEQUENCE</scope>
</reference>